<dbReference type="GO" id="GO:0007064">
    <property type="term" value="P:mitotic sister chromatid cohesion"/>
    <property type="evidence" value="ECO:0007669"/>
    <property type="project" value="TreeGrafter"/>
</dbReference>
<dbReference type="AlphaFoldDB" id="A0AA48L4Z2"/>
<gene>
    <name evidence="4" type="primary">NAT5</name>
    <name evidence="4" type="ORF">CcaverHIS019_0408650</name>
</gene>
<dbReference type="RefSeq" id="XP_060457310.1">
    <property type="nucleotide sequence ID" value="XM_060600747.1"/>
</dbReference>
<organism evidence="4 5">
    <name type="scientific">Cutaneotrichosporon cavernicola</name>
    <dbReference type="NCBI Taxonomy" id="279322"/>
    <lineage>
        <taxon>Eukaryota</taxon>
        <taxon>Fungi</taxon>
        <taxon>Dikarya</taxon>
        <taxon>Basidiomycota</taxon>
        <taxon>Agaricomycotina</taxon>
        <taxon>Tremellomycetes</taxon>
        <taxon>Trichosporonales</taxon>
        <taxon>Trichosporonaceae</taxon>
        <taxon>Cutaneotrichosporon</taxon>
    </lineage>
</organism>
<protein>
    <recommendedName>
        <fullName evidence="3">N-acetyltransferase domain-containing protein</fullName>
    </recommendedName>
</protein>
<dbReference type="EMBL" id="AP028215">
    <property type="protein sequence ID" value="BEI92045.1"/>
    <property type="molecule type" value="Genomic_DNA"/>
</dbReference>
<dbReference type="InterPro" id="IPR016181">
    <property type="entry name" value="Acyl_CoA_acyltransferase"/>
</dbReference>
<dbReference type="Pfam" id="PF13508">
    <property type="entry name" value="Acetyltransf_7"/>
    <property type="match status" value="1"/>
</dbReference>
<dbReference type="InterPro" id="IPR051556">
    <property type="entry name" value="N-term/lysine_N-AcTrnsfr"/>
</dbReference>
<dbReference type="InterPro" id="IPR000182">
    <property type="entry name" value="GNAT_dom"/>
</dbReference>
<dbReference type="PROSITE" id="PS51186">
    <property type="entry name" value="GNAT"/>
    <property type="match status" value="1"/>
</dbReference>
<dbReference type="GO" id="GO:0031415">
    <property type="term" value="C:NatA complex"/>
    <property type="evidence" value="ECO:0007669"/>
    <property type="project" value="TreeGrafter"/>
</dbReference>
<dbReference type="Gene3D" id="3.40.630.30">
    <property type="match status" value="1"/>
</dbReference>
<evidence type="ECO:0000313" key="4">
    <source>
        <dbReference type="EMBL" id="BEI92045.1"/>
    </source>
</evidence>
<dbReference type="CDD" id="cd04301">
    <property type="entry name" value="NAT_SF"/>
    <property type="match status" value="1"/>
</dbReference>
<proteinExistence type="predicted"/>
<dbReference type="PANTHER" id="PTHR42919">
    <property type="entry name" value="N-ALPHA-ACETYLTRANSFERASE"/>
    <property type="match status" value="1"/>
</dbReference>
<dbReference type="PANTHER" id="PTHR42919:SF8">
    <property type="entry name" value="N-ALPHA-ACETYLTRANSFERASE 50"/>
    <property type="match status" value="1"/>
</dbReference>
<dbReference type="GO" id="GO:0016747">
    <property type="term" value="F:acyltransferase activity, transferring groups other than amino-acyl groups"/>
    <property type="evidence" value="ECO:0007669"/>
    <property type="project" value="InterPro"/>
</dbReference>
<sequence>MTSYNTAGTVSAPLDLVRGEHESVTINGARRVAPKPKVTLTSLTVNNVGTLRKINNVVFPIVYSERFYSEVLEPSLDDVNKLVYYADIPVGACCCRIETGAKQDPPTLLILTLAVLAPYRSQGLGSALVRHALRSALHPTAPPAPTPPATGTATRAQLTQAPPRKVINRAIVHVQVGNNEAKHFYERLGFKENKILDNYYTSTRMEPRAAWMLVCDDIAAALGEEGANGA</sequence>
<dbReference type="GeneID" id="85495915"/>
<dbReference type="KEGG" id="ccac:CcaHIS019_0408650"/>
<feature type="domain" description="N-acetyltransferase" evidence="3">
    <location>
        <begin position="38"/>
        <end position="210"/>
    </location>
</feature>
<dbReference type="SUPFAM" id="SSF55729">
    <property type="entry name" value="Acyl-CoA N-acyltransferases (Nat)"/>
    <property type="match status" value="1"/>
</dbReference>
<keyword evidence="2" id="KW-0012">Acyltransferase</keyword>
<accession>A0AA48L4Z2</accession>
<name>A0AA48L4Z2_9TREE</name>
<evidence type="ECO:0000256" key="1">
    <source>
        <dbReference type="ARBA" id="ARBA00022679"/>
    </source>
</evidence>
<evidence type="ECO:0000313" key="5">
    <source>
        <dbReference type="Proteomes" id="UP001233271"/>
    </source>
</evidence>
<keyword evidence="1" id="KW-0808">Transferase</keyword>
<reference evidence="4" key="1">
    <citation type="journal article" date="2023" name="BMC Genomics">
        <title>Chromosome-level genome assemblies of Cutaneotrichosporon spp. (Trichosporonales, Basidiomycota) reveal imbalanced evolution between nucleotide sequences and chromosome synteny.</title>
        <authorList>
            <person name="Kobayashi Y."/>
            <person name="Kayamori A."/>
            <person name="Aoki K."/>
            <person name="Shiwa Y."/>
            <person name="Matsutani M."/>
            <person name="Fujita N."/>
            <person name="Sugita T."/>
            <person name="Iwasaki W."/>
            <person name="Tanaka N."/>
            <person name="Takashima M."/>
        </authorList>
    </citation>
    <scope>NUCLEOTIDE SEQUENCE</scope>
    <source>
        <strain evidence="4">HIS019</strain>
    </source>
</reference>
<keyword evidence="5" id="KW-1185">Reference proteome</keyword>
<evidence type="ECO:0000259" key="3">
    <source>
        <dbReference type="PROSITE" id="PS51186"/>
    </source>
</evidence>
<evidence type="ECO:0000256" key="2">
    <source>
        <dbReference type="ARBA" id="ARBA00023315"/>
    </source>
</evidence>
<dbReference type="Proteomes" id="UP001233271">
    <property type="component" value="Chromosome 4"/>
</dbReference>